<organism evidence="2 3">
    <name type="scientific">Paramecium sonneborni</name>
    <dbReference type="NCBI Taxonomy" id="65129"/>
    <lineage>
        <taxon>Eukaryota</taxon>
        <taxon>Sar</taxon>
        <taxon>Alveolata</taxon>
        <taxon>Ciliophora</taxon>
        <taxon>Intramacronucleata</taxon>
        <taxon>Oligohymenophorea</taxon>
        <taxon>Peniculida</taxon>
        <taxon>Parameciidae</taxon>
        <taxon>Paramecium</taxon>
    </lineage>
</organism>
<proteinExistence type="predicted"/>
<dbReference type="EMBL" id="CAJJDN010000223">
    <property type="protein sequence ID" value="CAD8129442.1"/>
    <property type="molecule type" value="Genomic_DNA"/>
</dbReference>
<keyword evidence="3" id="KW-1185">Reference proteome</keyword>
<protein>
    <recommendedName>
        <fullName evidence="4">TNFR-Cys domain-containing protein</fullName>
    </recommendedName>
</protein>
<feature type="transmembrane region" description="Helical" evidence="1">
    <location>
        <begin position="498"/>
        <end position="516"/>
    </location>
</feature>
<keyword evidence="1" id="KW-0812">Transmembrane</keyword>
<gene>
    <name evidence="2" type="ORF">PSON_ATCC_30995.1.T2230012</name>
</gene>
<sequence>MSNYLFRIYIILIKIILIWSCNPGYYQFMGKCLNVSNCSSGCLICPNSVTCDQCQPKLYRYSQTILGVATYKCGACSNGCDICSNSSNCSNCLLKFYISGSNRQACPSQCATCTSSTVCETCVDPYNLIGTTCSVCDISCKTCSGSSSTCYHVMLTNIFRVQNAFLVRHHVLLVSIIQIIVQHALIVIKMLLIFNVFLRMVIIVMDQINVSLVHHHVQSVKIIQMIALNAYLLLHQNRIPNINANVNMAILRLILKHVNNVKVHVKLVNQFRITVYHALIVIKQQIIFIYVNVKQVGFLILTALHVSNANNNVLVVQKHQAYQQPESCKCLSGWIFDDNYLCIPCKEPCKTCEISTSKCLTSSDPHHELNNIQQCVCKSTFYSNTLTTCLKCELPYFECDTNGSIAQIQIKSQIPISSVFANLDISNKITYVFNVKIHVLLVPILLMNAQHAQILIKQSKIINVYVKQGLYRREIIVVIKIAQIVKEQIIVVIVQKDFIFLWLINVYNVLAIAIFAKIKLIAKFVRQDTLQINQHIVKHVFLLVKYVAIHQFVICALMDILCWIRNVNHAIKIVQLVMNYPKMYNLQIQL</sequence>
<dbReference type="Proteomes" id="UP000692954">
    <property type="component" value="Unassembled WGS sequence"/>
</dbReference>
<dbReference type="PANTHER" id="PTHR23275">
    <property type="entry name" value="CABRIOLET.-RELATED"/>
    <property type="match status" value="1"/>
</dbReference>
<dbReference type="InterPro" id="IPR052798">
    <property type="entry name" value="Giardia_VSA"/>
</dbReference>
<name>A0A8S1RQ38_9CILI</name>
<feature type="transmembrane region" description="Helical" evidence="1">
    <location>
        <begin position="6"/>
        <end position="26"/>
    </location>
</feature>
<comment type="caution">
    <text evidence="2">The sequence shown here is derived from an EMBL/GenBank/DDBJ whole genome shotgun (WGS) entry which is preliminary data.</text>
</comment>
<evidence type="ECO:0008006" key="4">
    <source>
        <dbReference type="Google" id="ProtNLM"/>
    </source>
</evidence>
<dbReference type="AlphaFoldDB" id="A0A8S1RQ38"/>
<accession>A0A8S1RQ38</accession>
<keyword evidence="1" id="KW-0472">Membrane</keyword>
<evidence type="ECO:0000313" key="3">
    <source>
        <dbReference type="Proteomes" id="UP000692954"/>
    </source>
</evidence>
<feature type="transmembrane region" description="Helical" evidence="1">
    <location>
        <begin position="171"/>
        <end position="198"/>
    </location>
</feature>
<reference evidence="2" key="1">
    <citation type="submission" date="2021-01" db="EMBL/GenBank/DDBJ databases">
        <authorList>
            <consortium name="Genoscope - CEA"/>
            <person name="William W."/>
        </authorList>
    </citation>
    <scope>NUCLEOTIDE SEQUENCE</scope>
</reference>
<keyword evidence="1" id="KW-1133">Transmembrane helix</keyword>
<evidence type="ECO:0000256" key="1">
    <source>
        <dbReference type="SAM" id="Phobius"/>
    </source>
</evidence>
<dbReference type="OrthoDB" id="409374at2759"/>
<evidence type="ECO:0000313" key="2">
    <source>
        <dbReference type="EMBL" id="CAD8129442.1"/>
    </source>
</evidence>
<dbReference type="PANTHER" id="PTHR23275:SF100">
    <property type="entry name" value="EGF-LIKE DOMAIN-CONTAINING PROTEIN"/>
    <property type="match status" value="1"/>
</dbReference>